<feature type="domain" description="LysM" evidence="2">
    <location>
        <begin position="105"/>
        <end position="148"/>
    </location>
</feature>
<comment type="caution">
    <text evidence="3">The sequence shown here is derived from an EMBL/GenBank/DDBJ whole genome shotgun (WGS) entry which is preliminary data.</text>
</comment>
<feature type="domain" description="LysM" evidence="2">
    <location>
        <begin position="222"/>
        <end position="265"/>
    </location>
</feature>
<dbReference type="SMART" id="SM00257">
    <property type="entry name" value="LysM"/>
    <property type="match status" value="3"/>
</dbReference>
<dbReference type="CDD" id="cd00118">
    <property type="entry name" value="LysM"/>
    <property type="match status" value="3"/>
</dbReference>
<evidence type="ECO:0000313" key="4">
    <source>
        <dbReference type="Proteomes" id="UP000028007"/>
    </source>
</evidence>
<dbReference type="PANTHER" id="PTHR33734">
    <property type="entry name" value="LYSM DOMAIN-CONTAINING GPI-ANCHORED PROTEIN 2"/>
    <property type="match status" value="1"/>
</dbReference>
<name>A0A081PG12_9SPHI</name>
<dbReference type="InterPro" id="IPR036908">
    <property type="entry name" value="RlpA-like_sf"/>
</dbReference>
<dbReference type="InterPro" id="IPR036779">
    <property type="entry name" value="LysM_dom_sf"/>
</dbReference>
<feature type="region of interest" description="Disordered" evidence="1">
    <location>
        <begin position="170"/>
        <end position="199"/>
    </location>
</feature>
<dbReference type="AlphaFoldDB" id="A0A081PG12"/>
<dbReference type="Gene3D" id="3.10.350.10">
    <property type="entry name" value="LysM domain"/>
    <property type="match status" value="3"/>
</dbReference>
<dbReference type="PANTHER" id="PTHR33734:SF22">
    <property type="entry name" value="MEMBRANE-BOUND LYTIC MUREIN TRANSGLYCOSYLASE D"/>
    <property type="match status" value="1"/>
</dbReference>
<evidence type="ECO:0000259" key="2">
    <source>
        <dbReference type="PROSITE" id="PS51782"/>
    </source>
</evidence>
<reference evidence="3 4" key="1">
    <citation type="journal article" date="1992" name="Int. J. Syst. Bacteriol.">
        <title>Sphingobacterium antarcticus sp. nov. a Psychrotrophic Bacterium from the Soils of Schirmacher Oasis, Antarctica.</title>
        <authorList>
            <person name="Shivaji S."/>
            <person name="Ray M.K."/>
            <person name="Rao N.S."/>
            <person name="Saiserr L."/>
            <person name="Jagannadham M.V."/>
            <person name="Kumar G.S."/>
            <person name="Reddy G."/>
            <person name="Bhargava P.M."/>
        </authorList>
    </citation>
    <scope>NUCLEOTIDE SEQUENCE [LARGE SCALE GENOMIC DNA]</scope>
    <source>
        <strain evidence="3 4">4BY</strain>
    </source>
</reference>
<keyword evidence="4" id="KW-1185">Reference proteome</keyword>
<dbReference type="InterPro" id="IPR018392">
    <property type="entry name" value="LysM"/>
</dbReference>
<dbReference type="OrthoDB" id="2149800at2"/>
<protein>
    <submittedName>
        <fullName evidence="3">Peptidoglycan-binding protein</fullName>
    </submittedName>
</protein>
<dbReference type="eggNOG" id="COG0797">
    <property type="taxonomic scope" value="Bacteria"/>
</dbReference>
<gene>
    <name evidence="3" type="ORF">N180_18920</name>
</gene>
<organism evidence="3 4">
    <name type="scientific">Pedobacter antarcticus 4BY</name>
    <dbReference type="NCBI Taxonomy" id="1358423"/>
    <lineage>
        <taxon>Bacteria</taxon>
        <taxon>Pseudomonadati</taxon>
        <taxon>Bacteroidota</taxon>
        <taxon>Sphingobacteriia</taxon>
        <taxon>Sphingobacteriales</taxon>
        <taxon>Sphingobacteriaceae</taxon>
        <taxon>Pedobacter</taxon>
    </lineage>
</organism>
<evidence type="ECO:0000313" key="3">
    <source>
        <dbReference type="EMBL" id="KEQ29635.1"/>
    </source>
</evidence>
<dbReference type="GO" id="GO:0008932">
    <property type="term" value="F:lytic endotransglycosylase activity"/>
    <property type="evidence" value="ECO:0007669"/>
    <property type="project" value="TreeGrafter"/>
</dbReference>
<dbReference type="SUPFAM" id="SSF54106">
    <property type="entry name" value="LysM domain"/>
    <property type="match status" value="3"/>
</dbReference>
<dbReference type="eggNOG" id="COG1388">
    <property type="taxonomic scope" value="Bacteria"/>
</dbReference>
<dbReference type="RefSeq" id="WP_037441646.1">
    <property type="nucleotide sequence ID" value="NZ_JNFF01000068.1"/>
</dbReference>
<evidence type="ECO:0000256" key="1">
    <source>
        <dbReference type="SAM" id="MobiDB-lite"/>
    </source>
</evidence>
<dbReference type="Pfam" id="PF01476">
    <property type="entry name" value="LysM"/>
    <property type="match status" value="3"/>
</dbReference>
<proteinExistence type="predicted"/>
<dbReference type="Proteomes" id="UP000028007">
    <property type="component" value="Unassembled WGS sequence"/>
</dbReference>
<dbReference type="Gene3D" id="2.40.40.10">
    <property type="entry name" value="RlpA-like domain"/>
    <property type="match status" value="1"/>
</dbReference>
<sequence>MQKYYIVFLFASIIGVSETKADTLRDSIGVENLKGKKLIVHQVVAKDTYYSISRRYNVAPKEIMTFNDNKYLSLGAIIKIPTQIPFTEAQQSSNSIDNVSSSATTTHTVEPKDNLNMLARKYGTTVNELKRLNDLHTINLKIGQVLIIPQQESADNDKNTAYPEVPVKTTIQTDPKPNIDPIFKRQDTSKRQETVKKTEVTVPVQQPPVQDRREIPAKNQLIVHTVASNETMYSIATKYNLTLDQLKAKNNLTTNSLYVGQKLLINGQYPTGNEIVSQRDNVNTDTLESVKDPSLRLPASRYGLSQMEEKGTAAWIQDPDLDSSKMLVLHRTAPIGTVIKITNPMSNRSTFAKVVGKFTENESTKDVIIVMTKAVADALGALDKRFFCNLTYSGQANEQQ</sequence>
<accession>A0A081PG12</accession>
<feature type="compositionally biased region" description="Basic and acidic residues" evidence="1">
    <location>
        <begin position="182"/>
        <end position="199"/>
    </location>
</feature>
<dbReference type="PROSITE" id="PS51782">
    <property type="entry name" value="LYSM"/>
    <property type="match status" value="2"/>
</dbReference>
<dbReference type="EMBL" id="JNFF01000068">
    <property type="protein sequence ID" value="KEQ29635.1"/>
    <property type="molecule type" value="Genomic_DNA"/>
</dbReference>